<protein>
    <submittedName>
        <fullName evidence="3">Helitron_like_N domain-containing protein</fullName>
    </submittedName>
</protein>
<accession>A0A183G9U0</accession>
<sequence>INIQCIHCGALHFRVEKKSRNNEFDQCCSFGNVRVSLHIPPYCVGFSKEISRNVENSGQISETTTTHLLWLLYRRKFHFLEDQVPIASVCMGKSTIPCIVWRRLSMDPNHMHNCIFLDSEQACRERLAHPANRGCSRATMLRIQQGLNLVNPFIHSFKMMAEVIAEEEQKAVLERRPAPLIQMAGVICVQDDDAPPELRHPKQRGVTEYITEIDPLCYPLLRSKGEFGWHPELRKTGLEASRKHTRITQMEYYRYHLSVRQEFNPLLWGGKLFQQYIVDAFFRTEQNRLNYIRSHQRELRAEKYNVMADCIREEGTSRIGRRVILPP</sequence>
<evidence type="ECO:0000313" key="3">
    <source>
        <dbReference type="WBParaSite" id="HPBE_0001873001-mRNA-1"/>
    </source>
</evidence>
<dbReference type="Proteomes" id="UP000050761">
    <property type="component" value="Unassembled WGS sequence"/>
</dbReference>
<reference evidence="3" key="1">
    <citation type="submission" date="2019-09" db="UniProtKB">
        <authorList>
            <consortium name="WormBaseParasite"/>
        </authorList>
    </citation>
    <scope>IDENTIFICATION</scope>
</reference>
<evidence type="ECO:0000313" key="2">
    <source>
        <dbReference type="Proteomes" id="UP000050761"/>
    </source>
</evidence>
<name>A0A183G9U0_HELPZ</name>
<proteinExistence type="predicted"/>
<dbReference type="PANTHER" id="PTHR45786:SF74">
    <property type="entry name" value="ATP-DEPENDENT DNA HELICASE"/>
    <property type="match status" value="1"/>
</dbReference>
<dbReference type="InterPro" id="IPR025476">
    <property type="entry name" value="Helitron_helicase-like"/>
</dbReference>
<dbReference type="AlphaFoldDB" id="A0A183G9U0"/>
<organism evidence="2 3">
    <name type="scientific">Heligmosomoides polygyrus</name>
    <name type="common">Parasitic roundworm</name>
    <dbReference type="NCBI Taxonomy" id="6339"/>
    <lineage>
        <taxon>Eukaryota</taxon>
        <taxon>Metazoa</taxon>
        <taxon>Ecdysozoa</taxon>
        <taxon>Nematoda</taxon>
        <taxon>Chromadorea</taxon>
        <taxon>Rhabditida</taxon>
        <taxon>Rhabditina</taxon>
        <taxon>Rhabditomorpha</taxon>
        <taxon>Strongyloidea</taxon>
        <taxon>Heligmosomidae</taxon>
        <taxon>Heligmosomoides</taxon>
    </lineage>
</organism>
<dbReference type="PANTHER" id="PTHR45786">
    <property type="entry name" value="DNA BINDING PROTEIN-LIKE"/>
    <property type="match status" value="1"/>
</dbReference>
<keyword evidence="2" id="KW-1185">Reference proteome</keyword>
<evidence type="ECO:0000259" key="1">
    <source>
        <dbReference type="Pfam" id="PF14214"/>
    </source>
</evidence>
<dbReference type="WBParaSite" id="HPBE_0001873001-mRNA-1">
    <property type="protein sequence ID" value="HPBE_0001873001-mRNA-1"/>
    <property type="gene ID" value="HPBE_0001873001"/>
</dbReference>
<feature type="domain" description="Helitron helicase-like" evidence="1">
    <location>
        <begin position="252"/>
        <end position="326"/>
    </location>
</feature>
<dbReference type="Pfam" id="PF14214">
    <property type="entry name" value="Helitron_like_N"/>
    <property type="match status" value="1"/>
</dbReference>